<dbReference type="InterPro" id="IPR032200">
    <property type="entry name" value="COE_DBD"/>
</dbReference>
<evidence type="ECO:0000259" key="3">
    <source>
        <dbReference type="Pfam" id="PF16422"/>
    </source>
</evidence>
<reference evidence="4" key="2">
    <citation type="submission" date="2025-08" db="UniProtKB">
        <authorList>
            <consortium name="Ensembl"/>
        </authorList>
    </citation>
    <scope>IDENTIFICATION</scope>
</reference>
<proteinExistence type="inferred from homology"/>
<protein>
    <recommendedName>
        <fullName evidence="3">Transcription factor COE DNA-binding domain-containing protein</fullName>
    </recommendedName>
</protein>
<evidence type="ECO:0000313" key="4">
    <source>
        <dbReference type="Ensembl" id="ENSAPLP00000031782.1"/>
    </source>
</evidence>
<feature type="compositionally biased region" description="Basic and acidic residues" evidence="2">
    <location>
        <begin position="39"/>
        <end position="49"/>
    </location>
</feature>
<dbReference type="GeneTree" id="ENSGT00950000182859"/>
<dbReference type="InterPro" id="IPR038173">
    <property type="entry name" value="COE_DBD_sf"/>
</dbReference>
<feature type="region of interest" description="Disordered" evidence="2">
    <location>
        <begin position="31"/>
        <end position="50"/>
    </location>
</feature>
<comment type="subcellular location">
    <subcellularLocation>
        <location evidence="1">Nucleus</location>
    </subcellularLocation>
</comment>
<keyword evidence="1" id="KW-0805">Transcription regulation</keyword>
<evidence type="ECO:0000256" key="2">
    <source>
        <dbReference type="SAM" id="MobiDB-lite"/>
    </source>
</evidence>
<reference evidence="5" key="1">
    <citation type="submission" date="2017-10" db="EMBL/GenBank/DDBJ databases">
        <title>A new Pekin duck reference genome.</title>
        <authorList>
            <person name="Hou Z.-C."/>
            <person name="Zhou Z.-K."/>
            <person name="Zhu F."/>
            <person name="Hou S.-S."/>
        </authorList>
    </citation>
    <scope>NUCLEOTIDE SEQUENCE [LARGE SCALE GENOMIC DNA]</scope>
</reference>
<dbReference type="InterPro" id="IPR003523">
    <property type="entry name" value="Transcription_factor_COE"/>
</dbReference>
<dbReference type="GO" id="GO:0005634">
    <property type="term" value="C:nucleus"/>
    <property type="evidence" value="ECO:0007669"/>
    <property type="project" value="UniProtKB-SubCell"/>
</dbReference>
<evidence type="ECO:0000313" key="5">
    <source>
        <dbReference type="Proteomes" id="UP000016666"/>
    </source>
</evidence>
<accession>A0A493U0X9</accession>
<dbReference type="GO" id="GO:0008270">
    <property type="term" value="F:zinc ion binding"/>
    <property type="evidence" value="ECO:0007669"/>
    <property type="project" value="UniProtKB-KW"/>
</dbReference>
<keyword evidence="1" id="KW-0862">Zinc</keyword>
<organism evidence="4 5">
    <name type="scientific">Anas platyrhynchos platyrhynchos</name>
    <name type="common">Northern mallard</name>
    <dbReference type="NCBI Taxonomy" id="8840"/>
    <lineage>
        <taxon>Eukaryota</taxon>
        <taxon>Metazoa</taxon>
        <taxon>Chordata</taxon>
        <taxon>Craniata</taxon>
        <taxon>Vertebrata</taxon>
        <taxon>Euteleostomi</taxon>
        <taxon>Archelosauria</taxon>
        <taxon>Archosauria</taxon>
        <taxon>Dinosauria</taxon>
        <taxon>Saurischia</taxon>
        <taxon>Theropoda</taxon>
        <taxon>Coelurosauria</taxon>
        <taxon>Aves</taxon>
        <taxon>Neognathae</taxon>
        <taxon>Galloanserae</taxon>
        <taxon>Anseriformes</taxon>
        <taxon>Anatidae</taxon>
        <taxon>Anatinae</taxon>
        <taxon>Anas</taxon>
    </lineage>
</organism>
<dbReference type="PANTHER" id="PTHR10747">
    <property type="entry name" value="TRANSCRIPTION FACTOR COE FAMILY MEMBER"/>
    <property type="match status" value="1"/>
</dbReference>
<dbReference type="GO" id="GO:0006355">
    <property type="term" value="P:regulation of DNA-templated transcription"/>
    <property type="evidence" value="ECO:0007669"/>
    <property type="project" value="InterPro"/>
</dbReference>
<dbReference type="Proteomes" id="UP000016666">
    <property type="component" value="Unassembled WGS sequence"/>
</dbReference>
<comment type="similarity">
    <text evidence="1">Belongs to the COE family.</text>
</comment>
<dbReference type="GO" id="GO:0003677">
    <property type="term" value="F:DNA binding"/>
    <property type="evidence" value="ECO:0007669"/>
    <property type="project" value="UniProtKB-KW"/>
</dbReference>
<dbReference type="FunFam" id="2.60.40.3180:FF:000006">
    <property type="entry name" value="transcription factor COE1 isoform X1"/>
    <property type="match status" value="1"/>
</dbReference>
<dbReference type="STRING" id="8840.ENSAPLP00000031782"/>
<keyword evidence="5" id="KW-1185">Reference proteome</keyword>
<dbReference type="Pfam" id="PF16422">
    <property type="entry name" value="COE1_DBD"/>
    <property type="match status" value="1"/>
</dbReference>
<dbReference type="Gene3D" id="2.60.40.3180">
    <property type="entry name" value="Transcription factor COE1, DNA-binding domain"/>
    <property type="match status" value="1"/>
</dbReference>
<keyword evidence="1" id="KW-0804">Transcription</keyword>
<sequence>MRRFQVVVSTTVNVDGHVLAVSDNMFVHNNSKHGRRARRLDPSEGERTRTHTGCTRVHTRVPCCCHVCTAVRSPTRTPTGACTPRATHTCVCLCKGWPGTGQGPQLSAGCGVWHSPTAPGQPPAPGDVSPCRDPQVGAVRCPRSAPRCSCRVSGASGHPGVGTEPGIGASSVCPSVQHAASPSPRRPCAFSVCPSARLSVRPARPGCPATT</sequence>
<reference evidence="4" key="3">
    <citation type="submission" date="2025-09" db="UniProtKB">
        <authorList>
            <consortium name="Ensembl"/>
        </authorList>
    </citation>
    <scope>IDENTIFICATION</scope>
</reference>
<keyword evidence="1" id="KW-0238">DNA-binding</keyword>
<keyword evidence="1" id="KW-0217">Developmental protein</keyword>
<keyword evidence="1" id="KW-0863">Zinc-finger</keyword>
<evidence type="ECO:0000256" key="1">
    <source>
        <dbReference type="RuleBase" id="RU004489"/>
    </source>
</evidence>
<feature type="domain" description="Transcription factor COE DNA-binding" evidence="3">
    <location>
        <begin position="1"/>
        <end position="40"/>
    </location>
</feature>
<dbReference type="Ensembl" id="ENSAPLT00000036099.1">
    <property type="protein sequence ID" value="ENSAPLP00000031782.1"/>
    <property type="gene ID" value="ENSAPLG00000022469.1"/>
</dbReference>
<keyword evidence="1" id="KW-0479">Metal-binding</keyword>
<keyword evidence="1" id="KW-0539">Nucleus</keyword>
<dbReference type="AlphaFoldDB" id="A0A493U0X9"/>
<name>A0A493U0X9_ANAPP</name>